<dbReference type="Gene3D" id="2.60.40.820">
    <property type="entry name" value="Transcription factor, T-box"/>
    <property type="match status" value="1"/>
</dbReference>
<dbReference type="PROSITE" id="PS50252">
    <property type="entry name" value="TBOX_3"/>
    <property type="match status" value="1"/>
</dbReference>
<dbReference type="GO" id="GO:0001708">
    <property type="term" value="P:cell fate specification"/>
    <property type="evidence" value="ECO:0007669"/>
    <property type="project" value="TreeGrafter"/>
</dbReference>
<dbReference type="SUPFAM" id="SSF49417">
    <property type="entry name" value="p53-like transcription factors"/>
    <property type="match status" value="1"/>
</dbReference>
<dbReference type="PANTHER" id="PTHR11267:SF190">
    <property type="entry name" value="T-BOX TRANSCRIPTION FACTOR TBX20"/>
    <property type="match status" value="1"/>
</dbReference>
<dbReference type="STRING" id="94128.A0A2A3EAF1"/>
<dbReference type="Pfam" id="PF00907">
    <property type="entry name" value="T-box"/>
    <property type="match status" value="1"/>
</dbReference>
<dbReference type="GO" id="GO:0005634">
    <property type="term" value="C:nucleus"/>
    <property type="evidence" value="ECO:0007669"/>
    <property type="project" value="UniProtKB-SubCell"/>
</dbReference>
<organism evidence="7 8">
    <name type="scientific">Apis cerana cerana</name>
    <name type="common">Oriental honeybee</name>
    <dbReference type="NCBI Taxonomy" id="94128"/>
    <lineage>
        <taxon>Eukaryota</taxon>
        <taxon>Metazoa</taxon>
        <taxon>Ecdysozoa</taxon>
        <taxon>Arthropoda</taxon>
        <taxon>Hexapoda</taxon>
        <taxon>Insecta</taxon>
        <taxon>Pterygota</taxon>
        <taxon>Neoptera</taxon>
        <taxon>Endopterygota</taxon>
        <taxon>Hymenoptera</taxon>
        <taxon>Apocrita</taxon>
        <taxon>Aculeata</taxon>
        <taxon>Apoidea</taxon>
        <taxon>Anthophila</taxon>
        <taxon>Apidae</taxon>
        <taxon>Apis</taxon>
    </lineage>
</organism>
<keyword evidence="8" id="KW-1185">Reference proteome</keyword>
<feature type="domain" description="T-box" evidence="6">
    <location>
        <begin position="1"/>
        <end position="142"/>
    </location>
</feature>
<comment type="subcellular location">
    <subcellularLocation>
        <location evidence="5">Nucleus</location>
    </subcellularLocation>
</comment>
<dbReference type="GO" id="GO:0000981">
    <property type="term" value="F:DNA-binding transcription factor activity, RNA polymerase II-specific"/>
    <property type="evidence" value="ECO:0007669"/>
    <property type="project" value="TreeGrafter"/>
</dbReference>
<dbReference type="InterPro" id="IPR036960">
    <property type="entry name" value="T-box_sf"/>
</dbReference>
<dbReference type="Proteomes" id="UP000242457">
    <property type="component" value="Unassembled WGS sequence"/>
</dbReference>
<name>A0A2A3EAF1_APICC</name>
<dbReference type="SMART" id="SM00425">
    <property type="entry name" value="TBOX"/>
    <property type="match status" value="1"/>
</dbReference>
<keyword evidence="4 5" id="KW-0539">Nucleus</keyword>
<evidence type="ECO:0000256" key="5">
    <source>
        <dbReference type="PROSITE-ProRule" id="PRU00201"/>
    </source>
</evidence>
<evidence type="ECO:0000313" key="7">
    <source>
        <dbReference type="EMBL" id="PBC28189.1"/>
    </source>
</evidence>
<dbReference type="InterPro" id="IPR008967">
    <property type="entry name" value="p53-like_TF_DNA-bd_sf"/>
</dbReference>
<evidence type="ECO:0000256" key="2">
    <source>
        <dbReference type="ARBA" id="ARBA00023125"/>
    </source>
</evidence>
<dbReference type="InterPro" id="IPR046360">
    <property type="entry name" value="T-box_DNA-bd"/>
</dbReference>
<evidence type="ECO:0000256" key="4">
    <source>
        <dbReference type="ARBA" id="ARBA00023242"/>
    </source>
</evidence>
<gene>
    <name evidence="7" type="ORF">APICC_09305</name>
</gene>
<sequence length="151" mass="17718">MDIVPVDNKRYRYAYHRSCWLVAGKADPPAPPRLYVHPDSPFTGDQLRKQVVSFEKVKLTNNDMDKHGQIVLNSMHRYQPRIHLVRCRQTDDNNLRITELQKEEHKTFVFPEAIFTAVTAYQNQLITKLKIDSNPFAKGFRDSSRLTDFDR</sequence>
<dbReference type="PRINTS" id="PR00937">
    <property type="entry name" value="TBOX"/>
</dbReference>
<protein>
    <submittedName>
        <fullName evidence="7">T-box transcription factor TBX20</fullName>
    </submittedName>
</protein>
<comment type="caution">
    <text evidence="5">Lacks conserved residue(s) required for the propagation of feature annotation.</text>
</comment>
<dbReference type="GO" id="GO:0000785">
    <property type="term" value="C:chromatin"/>
    <property type="evidence" value="ECO:0007669"/>
    <property type="project" value="TreeGrafter"/>
</dbReference>
<dbReference type="GO" id="GO:0045893">
    <property type="term" value="P:positive regulation of DNA-templated transcription"/>
    <property type="evidence" value="ECO:0007669"/>
    <property type="project" value="InterPro"/>
</dbReference>
<dbReference type="PANTHER" id="PTHR11267">
    <property type="entry name" value="T-BOX PROTEIN-RELATED"/>
    <property type="match status" value="1"/>
</dbReference>
<accession>A0A2A3EAF1</accession>
<dbReference type="AlphaFoldDB" id="A0A2A3EAF1"/>
<keyword evidence="1" id="KW-0805">Transcription regulation</keyword>
<evidence type="ECO:0000256" key="1">
    <source>
        <dbReference type="ARBA" id="ARBA00023015"/>
    </source>
</evidence>
<keyword evidence="2 5" id="KW-0238">DNA-binding</keyword>
<dbReference type="FunFam" id="2.60.40.820:FF:000023">
    <property type="entry name" value="CSON002431 protein"/>
    <property type="match status" value="1"/>
</dbReference>
<proteinExistence type="predicted"/>
<reference evidence="7 8" key="1">
    <citation type="submission" date="2014-07" db="EMBL/GenBank/DDBJ databases">
        <title>Genomic and transcriptomic analysis on Apis cerana provide comprehensive insights into honey bee biology.</title>
        <authorList>
            <person name="Diao Q."/>
            <person name="Sun L."/>
            <person name="Zheng H."/>
            <person name="Zheng H."/>
            <person name="Xu S."/>
            <person name="Wang S."/>
            <person name="Zeng Z."/>
            <person name="Hu F."/>
            <person name="Su S."/>
            <person name="Wu J."/>
        </authorList>
    </citation>
    <scope>NUCLEOTIDE SEQUENCE [LARGE SCALE GENOMIC DNA]</scope>
    <source>
        <tissue evidence="7">Pupae without intestine</tissue>
    </source>
</reference>
<dbReference type="InterPro" id="IPR001699">
    <property type="entry name" value="TF_T-box"/>
</dbReference>
<dbReference type="EMBL" id="KZ288322">
    <property type="protein sequence ID" value="PBC28189.1"/>
    <property type="molecule type" value="Genomic_DNA"/>
</dbReference>
<evidence type="ECO:0000313" key="8">
    <source>
        <dbReference type="Proteomes" id="UP000242457"/>
    </source>
</evidence>
<dbReference type="GO" id="GO:0007507">
    <property type="term" value="P:heart development"/>
    <property type="evidence" value="ECO:0007669"/>
    <property type="project" value="TreeGrafter"/>
</dbReference>
<evidence type="ECO:0000256" key="3">
    <source>
        <dbReference type="ARBA" id="ARBA00023163"/>
    </source>
</evidence>
<keyword evidence="3" id="KW-0804">Transcription</keyword>
<dbReference type="OrthoDB" id="7442607at2759"/>
<evidence type="ECO:0000259" key="6">
    <source>
        <dbReference type="PROSITE" id="PS50252"/>
    </source>
</evidence>
<dbReference type="GO" id="GO:0000978">
    <property type="term" value="F:RNA polymerase II cis-regulatory region sequence-specific DNA binding"/>
    <property type="evidence" value="ECO:0007669"/>
    <property type="project" value="InterPro"/>
</dbReference>